<accession>A0A412PEK2</accession>
<proteinExistence type="predicted"/>
<evidence type="ECO:0000313" key="2">
    <source>
        <dbReference type="Proteomes" id="UP000284731"/>
    </source>
</evidence>
<reference evidence="1 2" key="1">
    <citation type="submission" date="2018-08" db="EMBL/GenBank/DDBJ databases">
        <title>A genome reference for cultivated species of the human gut microbiota.</title>
        <authorList>
            <person name="Zou Y."/>
            <person name="Xue W."/>
            <person name="Luo G."/>
        </authorList>
    </citation>
    <scope>NUCLEOTIDE SEQUENCE [LARGE SCALE GENOMIC DNA]</scope>
    <source>
        <strain evidence="1 2">AF18-46</strain>
    </source>
</reference>
<sequence>MGRSDTLCIYIQFSIIRREYECRVNLDNHFQDILEQLLILKGQDFRCMYQISDVPIIRCVDTNQYCLSNESLRTLRVKEGMTFKVY</sequence>
<evidence type="ECO:0000313" key="1">
    <source>
        <dbReference type="EMBL" id="RGT56068.1"/>
    </source>
</evidence>
<dbReference type="Proteomes" id="UP000284731">
    <property type="component" value="Unassembled WGS sequence"/>
</dbReference>
<organism evidence="1 2">
    <name type="scientific">Solobacterium moorei</name>
    <dbReference type="NCBI Taxonomy" id="102148"/>
    <lineage>
        <taxon>Bacteria</taxon>
        <taxon>Bacillati</taxon>
        <taxon>Bacillota</taxon>
        <taxon>Erysipelotrichia</taxon>
        <taxon>Erysipelotrichales</taxon>
        <taxon>Erysipelotrichaceae</taxon>
        <taxon>Solobacterium</taxon>
    </lineage>
</organism>
<dbReference type="EMBL" id="QRWX01000002">
    <property type="protein sequence ID" value="RGT56068.1"/>
    <property type="molecule type" value="Genomic_DNA"/>
</dbReference>
<comment type="caution">
    <text evidence="1">The sequence shown here is derived from an EMBL/GenBank/DDBJ whole genome shotgun (WGS) entry which is preliminary data.</text>
</comment>
<name>A0A412PEK2_9FIRM</name>
<gene>
    <name evidence="1" type="ORF">DWX20_04470</name>
</gene>
<protein>
    <submittedName>
        <fullName evidence="1">Uncharacterized protein</fullName>
    </submittedName>
</protein>
<dbReference type="AlphaFoldDB" id="A0A412PEK2"/>